<sequence>MSLFDSETNGFVVTLDAQVGDIKFPSGILFAYQYDGANKKWSSKLDSKYVSPFFNISSHQEVDYVLSIKSSKGKNVTLFTSITEINAVLSKLSPGAWVVNELAEPVVFMAANKADQLISKSLSHSSDSEIKGKLFPLSRTETGAGSYELNNTTGNKIANINVEVEYYTSLVAGASFTHADIAKQNSRILPVITDYPSPLNGIITKRYKQPSNKLFDELNKTHPGLITSVKTSTNSRNMNNACGQLKSALKSKIYDINKTDVLLVMYEVLSNSRYVDNGNNLSRINQCVNRFDLANLETMNLTLASPVYITLALLNEFSGYLRTPNSNQGTVDNLATVFKNRVTFVSNVDYFNGVDDRLIDKQELFDQIGKIGANRAGRYHFEDGKNIIYYNHHGALDKFYKIILNNSGSPDNRVHMVKIDYATESELSESDKQSLRRVSEFASESVVKPFPPLDK</sequence>
<dbReference type="Proteomes" id="UP000273252">
    <property type="component" value="Unassembled WGS sequence"/>
</dbReference>
<protein>
    <submittedName>
        <fullName evidence="1">Uncharacterized protein</fullName>
    </submittedName>
</protein>
<keyword evidence="2" id="KW-1185">Reference proteome</keyword>
<evidence type="ECO:0000313" key="1">
    <source>
        <dbReference type="EMBL" id="RJX75562.1"/>
    </source>
</evidence>
<reference evidence="1 2" key="1">
    <citation type="submission" date="2018-08" db="EMBL/GenBank/DDBJ databases">
        <title>Vibrio isolated from the Eastern China Marginal Seas.</title>
        <authorList>
            <person name="Li Y."/>
        </authorList>
    </citation>
    <scope>NUCLEOTIDE SEQUENCE [LARGE SCALE GENOMIC DNA]</scope>
    <source>
        <strain evidence="1 2">BEI233</strain>
    </source>
</reference>
<accession>A0A3A6REJ8</accession>
<evidence type="ECO:0000313" key="2">
    <source>
        <dbReference type="Proteomes" id="UP000273252"/>
    </source>
</evidence>
<gene>
    <name evidence="1" type="ORF">DZ860_02480</name>
</gene>
<proteinExistence type="predicted"/>
<dbReference type="OrthoDB" id="9824363at2"/>
<dbReference type="AlphaFoldDB" id="A0A3A6REJ8"/>
<organism evidence="1 2">
    <name type="scientific">Vibrio sinensis</name>
    <dbReference type="NCBI Taxonomy" id="2302434"/>
    <lineage>
        <taxon>Bacteria</taxon>
        <taxon>Pseudomonadati</taxon>
        <taxon>Pseudomonadota</taxon>
        <taxon>Gammaproteobacteria</taxon>
        <taxon>Vibrionales</taxon>
        <taxon>Vibrionaceae</taxon>
        <taxon>Vibrio</taxon>
    </lineage>
</organism>
<name>A0A3A6REJ8_9VIBR</name>
<comment type="caution">
    <text evidence="1">The sequence shown here is derived from an EMBL/GenBank/DDBJ whole genome shotgun (WGS) entry which is preliminary data.</text>
</comment>
<dbReference type="EMBL" id="QVMU01000001">
    <property type="protein sequence ID" value="RJX75562.1"/>
    <property type="molecule type" value="Genomic_DNA"/>
</dbReference>
<dbReference type="RefSeq" id="WP_120029318.1">
    <property type="nucleotide sequence ID" value="NZ_QVMU01000001.1"/>
</dbReference>